<name>A0A0C9UV51_SPHS4</name>
<evidence type="ECO:0000313" key="3">
    <source>
        <dbReference type="EMBL" id="KIJ29055.1"/>
    </source>
</evidence>
<keyword evidence="2" id="KW-0378">Hydrolase</keyword>
<organism evidence="3 4">
    <name type="scientific">Sphaerobolus stellatus (strain SS14)</name>
    <dbReference type="NCBI Taxonomy" id="990650"/>
    <lineage>
        <taxon>Eukaryota</taxon>
        <taxon>Fungi</taxon>
        <taxon>Dikarya</taxon>
        <taxon>Basidiomycota</taxon>
        <taxon>Agaricomycotina</taxon>
        <taxon>Agaricomycetes</taxon>
        <taxon>Phallomycetidae</taxon>
        <taxon>Geastrales</taxon>
        <taxon>Sphaerobolaceae</taxon>
        <taxon>Sphaerobolus</taxon>
    </lineage>
</organism>
<dbReference type="HOGENOM" id="CLU_019414_1_2_1"/>
<evidence type="ECO:0008006" key="5">
    <source>
        <dbReference type="Google" id="ProtNLM"/>
    </source>
</evidence>
<dbReference type="AlphaFoldDB" id="A0A0C9UV51"/>
<dbReference type="GO" id="GO:0004301">
    <property type="term" value="F:epoxide hydrolase activity"/>
    <property type="evidence" value="ECO:0007669"/>
    <property type="project" value="TreeGrafter"/>
</dbReference>
<accession>A0A0C9UV51</accession>
<evidence type="ECO:0000256" key="1">
    <source>
        <dbReference type="ARBA" id="ARBA00010088"/>
    </source>
</evidence>
<dbReference type="Proteomes" id="UP000054279">
    <property type="component" value="Unassembled WGS sequence"/>
</dbReference>
<dbReference type="EMBL" id="KN837291">
    <property type="protein sequence ID" value="KIJ29055.1"/>
    <property type="molecule type" value="Genomic_DNA"/>
</dbReference>
<reference evidence="3 4" key="1">
    <citation type="submission" date="2014-06" db="EMBL/GenBank/DDBJ databases">
        <title>Evolutionary Origins and Diversification of the Mycorrhizal Mutualists.</title>
        <authorList>
            <consortium name="DOE Joint Genome Institute"/>
            <consortium name="Mycorrhizal Genomics Consortium"/>
            <person name="Kohler A."/>
            <person name="Kuo A."/>
            <person name="Nagy L.G."/>
            <person name="Floudas D."/>
            <person name="Copeland A."/>
            <person name="Barry K.W."/>
            <person name="Cichocki N."/>
            <person name="Veneault-Fourrey C."/>
            <person name="LaButti K."/>
            <person name="Lindquist E.A."/>
            <person name="Lipzen A."/>
            <person name="Lundell T."/>
            <person name="Morin E."/>
            <person name="Murat C."/>
            <person name="Riley R."/>
            <person name="Ohm R."/>
            <person name="Sun H."/>
            <person name="Tunlid A."/>
            <person name="Henrissat B."/>
            <person name="Grigoriev I.V."/>
            <person name="Hibbett D.S."/>
            <person name="Martin F."/>
        </authorList>
    </citation>
    <scope>NUCLEOTIDE SEQUENCE [LARGE SCALE GENOMIC DNA]</scope>
    <source>
        <strain evidence="3 4">SS14</strain>
    </source>
</reference>
<proteinExistence type="inferred from homology"/>
<dbReference type="OrthoDB" id="7130006at2759"/>
<sequence length="206" mass="23191">MKKLGYNHYIAQGGDWGSMVVKALAVRHADSCRGTHINMHLVTPTFGRNPLIMLGTILGFIGLPGGYPAHEIQVLKDAQESFEERIGYVRIQSTMPQTLAYGLTDSPTGLLAWIYEKLYDWSDNYPWTSDEIITRVMLYWISIAGPVGSVRYYKENKPGPGDAGREATKVNLATSKVPMESLCFQRSCLSLRKGVYFLGDCFFRFY</sequence>
<dbReference type="InterPro" id="IPR029058">
    <property type="entry name" value="AB_hydrolase_fold"/>
</dbReference>
<evidence type="ECO:0000256" key="2">
    <source>
        <dbReference type="ARBA" id="ARBA00022801"/>
    </source>
</evidence>
<dbReference type="SUPFAM" id="SSF53474">
    <property type="entry name" value="alpha/beta-Hydrolases"/>
    <property type="match status" value="1"/>
</dbReference>
<gene>
    <name evidence="3" type="ORF">M422DRAFT_189004</name>
</gene>
<dbReference type="Gene3D" id="3.40.50.1820">
    <property type="entry name" value="alpha/beta hydrolase"/>
    <property type="match status" value="1"/>
</dbReference>
<dbReference type="PANTHER" id="PTHR21661:SF35">
    <property type="entry name" value="EPOXIDE HYDROLASE"/>
    <property type="match status" value="1"/>
</dbReference>
<keyword evidence="4" id="KW-1185">Reference proteome</keyword>
<comment type="similarity">
    <text evidence="1">Belongs to the peptidase S33 family.</text>
</comment>
<dbReference type="GO" id="GO:0097176">
    <property type="term" value="P:epoxide metabolic process"/>
    <property type="evidence" value="ECO:0007669"/>
    <property type="project" value="TreeGrafter"/>
</dbReference>
<protein>
    <recommendedName>
        <fullName evidence="5">Epoxide hydrolase</fullName>
    </recommendedName>
</protein>
<evidence type="ECO:0000313" key="4">
    <source>
        <dbReference type="Proteomes" id="UP000054279"/>
    </source>
</evidence>
<dbReference type="PANTHER" id="PTHR21661">
    <property type="entry name" value="EPOXIDE HYDROLASE 1-RELATED"/>
    <property type="match status" value="1"/>
</dbReference>